<feature type="compositionally biased region" description="Basic residues" evidence="1">
    <location>
        <begin position="263"/>
        <end position="274"/>
    </location>
</feature>
<gene>
    <name evidence="2" type="ORF">EGW08_018020</name>
</gene>
<feature type="compositionally biased region" description="Low complexity" evidence="1">
    <location>
        <begin position="34"/>
        <end position="43"/>
    </location>
</feature>
<organism evidence="2 3">
    <name type="scientific">Elysia chlorotica</name>
    <name type="common">Eastern emerald elysia</name>
    <name type="synonym">Sea slug</name>
    <dbReference type="NCBI Taxonomy" id="188477"/>
    <lineage>
        <taxon>Eukaryota</taxon>
        <taxon>Metazoa</taxon>
        <taxon>Spiralia</taxon>
        <taxon>Lophotrochozoa</taxon>
        <taxon>Mollusca</taxon>
        <taxon>Gastropoda</taxon>
        <taxon>Heterobranchia</taxon>
        <taxon>Euthyneura</taxon>
        <taxon>Panpulmonata</taxon>
        <taxon>Sacoglossa</taxon>
        <taxon>Placobranchoidea</taxon>
        <taxon>Plakobranchidae</taxon>
        <taxon>Elysia</taxon>
    </lineage>
</organism>
<feature type="compositionally biased region" description="Basic and acidic residues" evidence="1">
    <location>
        <begin position="107"/>
        <end position="120"/>
    </location>
</feature>
<reference evidence="2 3" key="1">
    <citation type="submission" date="2019-01" db="EMBL/GenBank/DDBJ databases">
        <title>A draft genome assembly of the solar-powered sea slug Elysia chlorotica.</title>
        <authorList>
            <person name="Cai H."/>
            <person name="Li Q."/>
            <person name="Fang X."/>
            <person name="Li J."/>
            <person name="Curtis N.E."/>
            <person name="Altenburger A."/>
            <person name="Shibata T."/>
            <person name="Feng M."/>
            <person name="Maeda T."/>
            <person name="Schwartz J.A."/>
            <person name="Shigenobu S."/>
            <person name="Lundholm N."/>
            <person name="Nishiyama T."/>
            <person name="Yang H."/>
            <person name="Hasebe M."/>
            <person name="Li S."/>
            <person name="Pierce S.K."/>
            <person name="Wang J."/>
        </authorList>
    </citation>
    <scope>NUCLEOTIDE SEQUENCE [LARGE SCALE GENOMIC DNA]</scope>
    <source>
        <strain evidence="2">EC2010</strain>
        <tissue evidence="2">Whole organism of an adult</tissue>
    </source>
</reference>
<name>A0A3S0ZGC7_ELYCH</name>
<feature type="compositionally biased region" description="Basic residues" evidence="1">
    <location>
        <begin position="137"/>
        <end position="146"/>
    </location>
</feature>
<feature type="compositionally biased region" description="Basic residues" evidence="1">
    <location>
        <begin position="1"/>
        <end position="13"/>
    </location>
</feature>
<feature type="region of interest" description="Disordered" evidence="1">
    <location>
        <begin position="101"/>
        <end position="287"/>
    </location>
</feature>
<accession>A0A3S0ZGC7</accession>
<keyword evidence="3" id="KW-1185">Reference proteome</keyword>
<sequence length="343" mass="37914">MKSKRKKKKKDKKAKSDDDDEVENSGHSNKAESEACAPASESTEGGDSSVLPGEVANHEQSSKKKKKKKRKNEGNNSLSVEGGNETEVVDVQSTSCDGVLQITGKCPDQKLERNENKGDDTVNDMMEDSKDCEGTSSKKKKKKRKANKESEDIGEQETKKRKTSSEVEEISAQDGKSNKKKRKDKKEQLHSENTIENSGVDVGEDSNLRYSENGKKKKRKKGQEKVKDVEMENEILVTPNEVECQSKGESHSDGAEKSPSKQNKQRKPRRKKKKNDSTKVKKSIFPGSNLEDLDGYGVIKAPVEQKEKVAKKGGTAARFIDDKLKQNAILLGGGVSKKKSQSS</sequence>
<protein>
    <submittedName>
        <fullName evidence="2">Uncharacterized protein</fullName>
    </submittedName>
</protein>
<evidence type="ECO:0000256" key="1">
    <source>
        <dbReference type="SAM" id="MobiDB-lite"/>
    </source>
</evidence>
<dbReference type="EMBL" id="RQTK01000854">
    <property type="protein sequence ID" value="RUS74214.1"/>
    <property type="molecule type" value="Genomic_DNA"/>
</dbReference>
<proteinExistence type="predicted"/>
<feature type="compositionally biased region" description="Basic and acidic residues" evidence="1">
    <location>
        <begin position="244"/>
        <end position="259"/>
    </location>
</feature>
<evidence type="ECO:0000313" key="3">
    <source>
        <dbReference type="Proteomes" id="UP000271974"/>
    </source>
</evidence>
<evidence type="ECO:0000313" key="2">
    <source>
        <dbReference type="EMBL" id="RUS74214.1"/>
    </source>
</evidence>
<dbReference type="Proteomes" id="UP000271974">
    <property type="component" value="Unassembled WGS sequence"/>
</dbReference>
<dbReference type="AlphaFoldDB" id="A0A3S0ZGC7"/>
<comment type="caution">
    <text evidence="2">The sequence shown here is derived from an EMBL/GenBank/DDBJ whole genome shotgun (WGS) entry which is preliminary data.</text>
</comment>
<feature type="region of interest" description="Disordered" evidence="1">
    <location>
        <begin position="1"/>
        <end position="86"/>
    </location>
</feature>